<evidence type="ECO:0000256" key="7">
    <source>
        <dbReference type="ARBA" id="ARBA00022777"/>
    </source>
</evidence>
<evidence type="ECO:0000256" key="5">
    <source>
        <dbReference type="ARBA" id="ARBA00022679"/>
    </source>
</evidence>
<feature type="compositionally biased region" description="Basic and acidic residues" evidence="11">
    <location>
        <begin position="455"/>
        <end position="468"/>
    </location>
</feature>
<evidence type="ECO:0000256" key="4">
    <source>
        <dbReference type="ARBA" id="ARBA00022553"/>
    </source>
</evidence>
<feature type="domain" description="HAMP" evidence="13">
    <location>
        <begin position="191"/>
        <end position="244"/>
    </location>
</feature>
<dbReference type="PROSITE" id="PS50885">
    <property type="entry name" value="HAMP"/>
    <property type="match status" value="1"/>
</dbReference>
<keyword evidence="6" id="KW-0812">Transmembrane</keyword>
<sequence>MSLRARLAFAFMAVVAVVAVLIGVESYRAASDRVTAEIDRTLRSVTVVAANDRDQAPALADALATGPDLFPGPDRPGPGDEEEWRIVVRTVDRDGTSAHLGGPRVPLPVSGTDRALAASATPGRSDTAEVVVDGRTYRRLTTGLGGDRGAVQVAVRVDQTHHVLGGMAREITAISCAVLIAAAGTGWLLALRGSRRLVRLAGVAEEVGGEGRVEAVRWEGGRDEVGRLSASFSRMLDRLAAASEARERLVRDTAHELRTPLTSLRTNADVLRRVTELAPGARDRLLDDVESETRELGHLVDELVELALSRSRDEAEHAVELAVPARRAAQRLYRRTGRLVLLDADGSVVLGRGQSLERAVGNLLENAAKFDGDGEEPIEMRVHQGTVTVSDRGPGIPADDAERVFDRFYRAASARGLPGTGLGLAIVRDIAKAHGGAAFARARPGGGAEIGFTVDRSRLLPDPDRDPAPDIEADSTPGHRPGFSVGSGPGPHGEAGPAHGRGSPEPLTMPDP</sequence>
<dbReference type="Gene3D" id="3.30.565.10">
    <property type="entry name" value="Histidine kinase-like ATPase, C-terminal domain"/>
    <property type="match status" value="1"/>
</dbReference>
<evidence type="ECO:0000256" key="1">
    <source>
        <dbReference type="ARBA" id="ARBA00000085"/>
    </source>
</evidence>
<evidence type="ECO:0000259" key="13">
    <source>
        <dbReference type="PROSITE" id="PS50885"/>
    </source>
</evidence>
<dbReference type="CDD" id="cd00082">
    <property type="entry name" value="HisKA"/>
    <property type="match status" value="1"/>
</dbReference>
<comment type="subcellular location">
    <subcellularLocation>
        <location evidence="2">Cell membrane</location>
    </subcellularLocation>
</comment>
<dbReference type="Proteomes" id="UP001257948">
    <property type="component" value="Unassembled WGS sequence"/>
</dbReference>
<dbReference type="InterPro" id="IPR003594">
    <property type="entry name" value="HATPase_dom"/>
</dbReference>
<dbReference type="RefSeq" id="WP_314207002.1">
    <property type="nucleotide sequence ID" value="NZ_JAVTLL010000038.1"/>
</dbReference>
<evidence type="ECO:0000256" key="11">
    <source>
        <dbReference type="SAM" id="MobiDB-lite"/>
    </source>
</evidence>
<evidence type="ECO:0000256" key="8">
    <source>
        <dbReference type="ARBA" id="ARBA00022989"/>
    </source>
</evidence>
<dbReference type="InterPro" id="IPR036097">
    <property type="entry name" value="HisK_dim/P_sf"/>
</dbReference>
<dbReference type="SMART" id="SM00387">
    <property type="entry name" value="HATPase_c"/>
    <property type="match status" value="1"/>
</dbReference>
<keyword evidence="7 14" id="KW-0418">Kinase</keyword>
<keyword evidence="10" id="KW-0472">Membrane</keyword>
<feature type="domain" description="Histidine kinase" evidence="12">
    <location>
        <begin position="252"/>
        <end position="458"/>
    </location>
</feature>
<name>A0ABU3M5E4_9ACTN</name>
<dbReference type="InterPro" id="IPR050428">
    <property type="entry name" value="TCS_sensor_his_kinase"/>
</dbReference>
<dbReference type="SUPFAM" id="SSF47384">
    <property type="entry name" value="Homodimeric domain of signal transducing histidine kinase"/>
    <property type="match status" value="1"/>
</dbReference>
<evidence type="ECO:0000313" key="14">
    <source>
        <dbReference type="EMBL" id="MDT7846726.1"/>
    </source>
</evidence>
<feature type="region of interest" description="Disordered" evidence="11">
    <location>
        <begin position="455"/>
        <end position="512"/>
    </location>
</feature>
<protein>
    <recommendedName>
        <fullName evidence="3">histidine kinase</fullName>
        <ecNumber evidence="3">2.7.13.3</ecNumber>
    </recommendedName>
</protein>
<keyword evidence="8" id="KW-1133">Transmembrane helix</keyword>
<dbReference type="CDD" id="cd06225">
    <property type="entry name" value="HAMP"/>
    <property type="match status" value="1"/>
</dbReference>
<dbReference type="SUPFAM" id="SSF55874">
    <property type="entry name" value="ATPase domain of HSP90 chaperone/DNA topoisomerase II/histidine kinase"/>
    <property type="match status" value="1"/>
</dbReference>
<accession>A0ABU3M5E4</accession>
<dbReference type="Pfam" id="PF00512">
    <property type="entry name" value="HisKA"/>
    <property type="match status" value="1"/>
</dbReference>
<dbReference type="EC" id="2.7.13.3" evidence="3"/>
<evidence type="ECO:0000256" key="6">
    <source>
        <dbReference type="ARBA" id="ARBA00022692"/>
    </source>
</evidence>
<dbReference type="InterPro" id="IPR003661">
    <property type="entry name" value="HisK_dim/P_dom"/>
</dbReference>
<dbReference type="InterPro" id="IPR036890">
    <property type="entry name" value="HATPase_C_sf"/>
</dbReference>
<dbReference type="PRINTS" id="PR00344">
    <property type="entry name" value="BCTRLSENSOR"/>
</dbReference>
<dbReference type="CDD" id="cd00075">
    <property type="entry name" value="HATPase"/>
    <property type="match status" value="1"/>
</dbReference>
<dbReference type="Pfam" id="PF02518">
    <property type="entry name" value="HATPase_c"/>
    <property type="match status" value="1"/>
</dbReference>
<dbReference type="PANTHER" id="PTHR45436:SF5">
    <property type="entry name" value="SENSOR HISTIDINE KINASE TRCS"/>
    <property type="match status" value="1"/>
</dbReference>
<dbReference type="InterPro" id="IPR005467">
    <property type="entry name" value="His_kinase_dom"/>
</dbReference>
<dbReference type="EMBL" id="JAVTLL010000038">
    <property type="protein sequence ID" value="MDT7846726.1"/>
    <property type="molecule type" value="Genomic_DNA"/>
</dbReference>
<dbReference type="InterPro" id="IPR004358">
    <property type="entry name" value="Sig_transdc_His_kin-like_C"/>
</dbReference>
<dbReference type="GO" id="GO:0016301">
    <property type="term" value="F:kinase activity"/>
    <property type="evidence" value="ECO:0007669"/>
    <property type="project" value="UniProtKB-KW"/>
</dbReference>
<dbReference type="SMART" id="SM00388">
    <property type="entry name" value="HisKA"/>
    <property type="match status" value="1"/>
</dbReference>
<organism evidence="14 15">
    <name type="scientific">Streptomyces justiciae</name>
    <dbReference type="NCBI Taxonomy" id="2780140"/>
    <lineage>
        <taxon>Bacteria</taxon>
        <taxon>Bacillati</taxon>
        <taxon>Actinomycetota</taxon>
        <taxon>Actinomycetes</taxon>
        <taxon>Kitasatosporales</taxon>
        <taxon>Streptomycetaceae</taxon>
        <taxon>Streptomyces</taxon>
    </lineage>
</organism>
<gene>
    <name evidence="14" type="ORF">RQC66_39015</name>
</gene>
<evidence type="ECO:0000313" key="15">
    <source>
        <dbReference type="Proteomes" id="UP001257948"/>
    </source>
</evidence>
<dbReference type="Gene3D" id="1.10.287.130">
    <property type="match status" value="1"/>
</dbReference>
<proteinExistence type="predicted"/>
<keyword evidence="9" id="KW-0902">Two-component regulatory system</keyword>
<evidence type="ECO:0000256" key="10">
    <source>
        <dbReference type="ARBA" id="ARBA00023136"/>
    </source>
</evidence>
<keyword evidence="15" id="KW-1185">Reference proteome</keyword>
<dbReference type="PANTHER" id="PTHR45436">
    <property type="entry name" value="SENSOR HISTIDINE KINASE YKOH"/>
    <property type="match status" value="1"/>
</dbReference>
<comment type="catalytic activity">
    <reaction evidence="1">
        <text>ATP + protein L-histidine = ADP + protein N-phospho-L-histidine.</text>
        <dbReference type="EC" id="2.7.13.3"/>
    </reaction>
</comment>
<evidence type="ECO:0000259" key="12">
    <source>
        <dbReference type="PROSITE" id="PS50109"/>
    </source>
</evidence>
<dbReference type="InterPro" id="IPR003660">
    <property type="entry name" value="HAMP_dom"/>
</dbReference>
<dbReference type="Gene3D" id="6.10.340.10">
    <property type="match status" value="1"/>
</dbReference>
<evidence type="ECO:0000256" key="2">
    <source>
        <dbReference type="ARBA" id="ARBA00004236"/>
    </source>
</evidence>
<evidence type="ECO:0000256" key="3">
    <source>
        <dbReference type="ARBA" id="ARBA00012438"/>
    </source>
</evidence>
<keyword evidence="5" id="KW-0808">Transferase</keyword>
<keyword evidence="4" id="KW-0597">Phosphoprotein</keyword>
<evidence type="ECO:0000256" key="9">
    <source>
        <dbReference type="ARBA" id="ARBA00023012"/>
    </source>
</evidence>
<reference evidence="15" key="1">
    <citation type="submission" date="2023-07" db="EMBL/GenBank/DDBJ databases">
        <title>Draft genome sequence of the endophytic actinobacterium Streptomyces justiciae WPN32, a potential antibiotic producer.</title>
        <authorList>
            <person name="Yasawong M."/>
            <person name="Pana W."/>
            <person name="Ganta P."/>
            <person name="Santapan N."/>
            <person name="Songngamsuk T."/>
            <person name="Phatcharaharikarn M."/>
            <person name="Kerdtoob S."/>
            <person name="Nantapong N."/>
        </authorList>
    </citation>
    <scope>NUCLEOTIDE SEQUENCE [LARGE SCALE GENOMIC DNA]</scope>
    <source>
        <strain evidence="15">WPN32</strain>
    </source>
</reference>
<comment type="caution">
    <text evidence="14">The sequence shown here is derived from an EMBL/GenBank/DDBJ whole genome shotgun (WGS) entry which is preliminary data.</text>
</comment>
<dbReference type="PROSITE" id="PS50109">
    <property type="entry name" value="HIS_KIN"/>
    <property type="match status" value="1"/>
</dbReference>